<feature type="signal peptide" evidence="2">
    <location>
        <begin position="1"/>
        <end position="20"/>
    </location>
</feature>
<dbReference type="AlphaFoldDB" id="A0AAD7FB21"/>
<evidence type="ECO:0000256" key="1">
    <source>
        <dbReference type="SAM" id="MobiDB-lite"/>
    </source>
</evidence>
<proteinExistence type="predicted"/>
<keyword evidence="2" id="KW-0732">Signal</keyword>
<evidence type="ECO:0000313" key="3">
    <source>
        <dbReference type="EMBL" id="KAJ7613178.1"/>
    </source>
</evidence>
<gene>
    <name evidence="3" type="ORF">FB45DRAFT_273697</name>
</gene>
<feature type="compositionally biased region" description="Low complexity" evidence="1">
    <location>
        <begin position="71"/>
        <end position="81"/>
    </location>
</feature>
<protein>
    <recommendedName>
        <fullName evidence="5">Secreted protein</fullName>
    </recommendedName>
</protein>
<comment type="caution">
    <text evidence="3">The sequence shown here is derived from an EMBL/GenBank/DDBJ whole genome shotgun (WGS) entry which is preliminary data.</text>
</comment>
<dbReference type="EMBL" id="JARKIF010000029">
    <property type="protein sequence ID" value="KAJ7613178.1"/>
    <property type="molecule type" value="Genomic_DNA"/>
</dbReference>
<evidence type="ECO:0000256" key="2">
    <source>
        <dbReference type="SAM" id="SignalP"/>
    </source>
</evidence>
<feature type="compositionally biased region" description="Basic residues" evidence="1">
    <location>
        <begin position="37"/>
        <end position="46"/>
    </location>
</feature>
<name>A0AAD7FB21_9AGAR</name>
<organism evidence="3 4">
    <name type="scientific">Roridomyces roridus</name>
    <dbReference type="NCBI Taxonomy" id="1738132"/>
    <lineage>
        <taxon>Eukaryota</taxon>
        <taxon>Fungi</taxon>
        <taxon>Dikarya</taxon>
        <taxon>Basidiomycota</taxon>
        <taxon>Agaricomycotina</taxon>
        <taxon>Agaricomycetes</taxon>
        <taxon>Agaricomycetidae</taxon>
        <taxon>Agaricales</taxon>
        <taxon>Marasmiineae</taxon>
        <taxon>Mycenaceae</taxon>
        <taxon>Roridomyces</taxon>
    </lineage>
</organism>
<sequence length="113" mass="12773">MRMILGMIVAFAFFDGSCSGYSTTGIYAAWTIPAAKTHQRHGHKPMTRLTRPQPLEFHSKTDEIQDDMKISPSGSPSGLPLTVIMDSTPKDTKRRRRTNGSCEGYKRRKIRCR</sequence>
<evidence type="ECO:0008006" key="5">
    <source>
        <dbReference type="Google" id="ProtNLM"/>
    </source>
</evidence>
<evidence type="ECO:0000313" key="4">
    <source>
        <dbReference type="Proteomes" id="UP001221142"/>
    </source>
</evidence>
<feature type="chain" id="PRO_5042103222" description="Secreted protein" evidence="2">
    <location>
        <begin position="21"/>
        <end position="113"/>
    </location>
</feature>
<feature type="region of interest" description="Disordered" evidence="1">
    <location>
        <begin position="63"/>
        <end position="113"/>
    </location>
</feature>
<accession>A0AAD7FB21</accession>
<reference evidence="3" key="1">
    <citation type="submission" date="2023-03" db="EMBL/GenBank/DDBJ databases">
        <title>Massive genome expansion in bonnet fungi (Mycena s.s.) driven by repeated elements and novel gene families across ecological guilds.</title>
        <authorList>
            <consortium name="Lawrence Berkeley National Laboratory"/>
            <person name="Harder C.B."/>
            <person name="Miyauchi S."/>
            <person name="Viragh M."/>
            <person name="Kuo A."/>
            <person name="Thoen E."/>
            <person name="Andreopoulos B."/>
            <person name="Lu D."/>
            <person name="Skrede I."/>
            <person name="Drula E."/>
            <person name="Henrissat B."/>
            <person name="Morin E."/>
            <person name="Kohler A."/>
            <person name="Barry K."/>
            <person name="LaButti K."/>
            <person name="Morin E."/>
            <person name="Salamov A."/>
            <person name="Lipzen A."/>
            <person name="Mereny Z."/>
            <person name="Hegedus B."/>
            <person name="Baldrian P."/>
            <person name="Stursova M."/>
            <person name="Weitz H."/>
            <person name="Taylor A."/>
            <person name="Grigoriev I.V."/>
            <person name="Nagy L.G."/>
            <person name="Martin F."/>
            <person name="Kauserud H."/>
        </authorList>
    </citation>
    <scope>NUCLEOTIDE SEQUENCE</scope>
    <source>
        <strain evidence="3">9284</strain>
    </source>
</reference>
<keyword evidence="4" id="KW-1185">Reference proteome</keyword>
<feature type="region of interest" description="Disordered" evidence="1">
    <location>
        <begin position="37"/>
        <end position="56"/>
    </location>
</feature>
<dbReference type="Proteomes" id="UP001221142">
    <property type="component" value="Unassembled WGS sequence"/>
</dbReference>